<dbReference type="RefSeq" id="XP_030636770.1">
    <property type="nucleotide sequence ID" value="XM_030780910.1"/>
</dbReference>
<keyword evidence="5" id="KW-0325">Glycoprotein</keyword>
<organism evidence="7 8">
    <name type="scientific">Chanos chanos</name>
    <name type="common">Milkfish</name>
    <name type="synonym">Mugil chanos</name>
    <dbReference type="NCBI Taxonomy" id="29144"/>
    <lineage>
        <taxon>Eukaryota</taxon>
        <taxon>Metazoa</taxon>
        <taxon>Chordata</taxon>
        <taxon>Craniata</taxon>
        <taxon>Vertebrata</taxon>
        <taxon>Euteleostomi</taxon>
        <taxon>Actinopterygii</taxon>
        <taxon>Neopterygii</taxon>
        <taxon>Teleostei</taxon>
        <taxon>Ostariophysi</taxon>
        <taxon>Gonorynchiformes</taxon>
        <taxon>Chanidae</taxon>
        <taxon>Chanos</taxon>
    </lineage>
</organism>
<name>A0A6J2VUM3_CHACN</name>
<dbReference type="FunCoup" id="A0A6J2VUM3">
    <property type="interactions" value="357"/>
</dbReference>
<proteinExistence type="inferred from homology"/>
<dbReference type="CTD" id="100149983"/>
<keyword evidence="7" id="KW-1185">Reference proteome</keyword>
<keyword evidence="3" id="KW-1133">Transmembrane helix</keyword>
<comment type="similarity">
    <text evidence="6">Belongs to the NALF family.</text>
</comment>
<keyword evidence="4" id="KW-0472">Membrane</keyword>
<dbReference type="GO" id="GO:0005886">
    <property type="term" value="C:plasma membrane"/>
    <property type="evidence" value="ECO:0007669"/>
    <property type="project" value="TreeGrafter"/>
</dbReference>
<evidence type="ECO:0000256" key="3">
    <source>
        <dbReference type="ARBA" id="ARBA00022989"/>
    </source>
</evidence>
<dbReference type="Proteomes" id="UP000504632">
    <property type="component" value="Chromosome 7"/>
</dbReference>
<gene>
    <name evidence="8" type="primary">nalf1a</name>
</gene>
<dbReference type="GeneID" id="115817587"/>
<dbReference type="PANTHER" id="PTHR15819:SF9">
    <property type="entry name" value="NALCN CHANNEL AUXILIARY FACTOR 1"/>
    <property type="match status" value="1"/>
</dbReference>
<accession>A0A6J2VUM3</accession>
<sequence>MTSGAWKCRQRDDGLKIWFAPRENEKPFTDSERAQRWRLSLASLLFLTVLLSDHLWFCAEAKLTRTRDKEPEKLASMDTGAYPSANHKPNLHLAHSSLRRNAIFIENSTKTCHLDSLSKDCFTFVNADHLCRGLSVTEGTRSVNISDLYLSFCNYYSLLDLLYGSPSPDNLTCSLDVIMDGDSDKCSLCVQAYQHYDQHALERYEEFELMADKYETDVYSVRTCMDECKMAYKSWLCAQYFQSTQSKCSNKGSCLKYCLKVQQRCPFILPDNDDLIHGGTPSFICTGLSEELQTDQESECCDVRWELKSNNHSRAFKRTHPSCHHTSATASGGAPRLGSGRLKLCLLVLVLLHTVATITAAQNSTGLAAILPLEDNTPREE</sequence>
<dbReference type="OrthoDB" id="10047996at2759"/>
<evidence type="ECO:0000256" key="2">
    <source>
        <dbReference type="ARBA" id="ARBA00022692"/>
    </source>
</evidence>
<keyword evidence="2 8" id="KW-0812">Transmembrane</keyword>
<dbReference type="InParanoid" id="A0A6J2VUM3"/>
<comment type="subcellular location">
    <subcellularLocation>
        <location evidence="1">Membrane</location>
        <topology evidence="1">Multi-pass membrane protein</topology>
    </subcellularLocation>
</comment>
<evidence type="ECO:0000313" key="7">
    <source>
        <dbReference type="Proteomes" id="UP000504632"/>
    </source>
</evidence>
<evidence type="ECO:0000256" key="1">
    <source>
        <dbReference type="ARBA" id="ARBA00004141"/>
    </source>
</evidence>
<dbReference type="GO" id="GO:0098703">
    <property type="term" value="P:calcium ion import across plasma membrane"/>
    <property type="evidence" value="ECO:0007669"/>
    <property type="project" value="TreeGrafter"/>
</dbReference>
<evidence type="ECO:0000256" key="6">
    <source>
        <dbReference type="ARBA" id="ARBA00029445"/>
    </source>
</evidence>
<evidence type="ECO:0000313" key="8">
    <source>
        <dbReference type="RefSeq" id="XP_030636770.1"/>
    </source>
</evidence>
<dbReference type="AlphaFoldDB" id="A0A6J2VUM3"/>
<evidence type="ECO:0000256" key="5">
    <source>
        <dbReference type="ARBA" id="ARBA00023180"/>
    </source>
</evidence>
<protein>
    <submittedName>
        <fullName evidence="8">Transmembrane protein FAM155A</fullName>
    </submittedName>
</protein>
<reference evidence="8" key="1">
    <citation type="submission" date="2025-08" db="UniProtKB">
        <authorList>
            <consortium name="RefSeq"/>
        </authorList>
    </citation>
    <scope>IDENTIFICATION</scope>
</reference>
<evidence type="ECO:0000256" key="4">
    <source>
        <dbReference type="ARBA" id="ARBA00023136"/>
    </source>
</evidence>
<dbReference type="PANTHER" id="PTHR15819">
    <property type="entry name" value="TRANSMEMBRANE PROTEIN FAM155"/>
    <property type="match status" value="1"/>
</dbReference>
<dbReference type="GO" id="GO:0015275">
    <property type="term" value="F:stretch-activated, monoatomic cation-selective, calcium channel activity"/>
    <property type="evidence" value="ECO:0007669"/>
    <property type="project" value="TreeGrafter"/>
</dbReference>
<dbReference type="InterPro" id="IPR055288">
    <property type="entry name" value="NALCN_aux_factor_1/2"/>
</dbReference>